<reference evidence="1 2" key="1">
    <citation type="journal article" date="2022" name="Hortic Res">
        <title>A haplotype resolved chromosomal level avocado genome allows analysis of novel avocado genes.</title>
        <authorList>
            <person name="Nath O."/>
            <person name="Fletcher S.J."/>
            <person name="Hayward A."/>
            <person name="Shaw L.M."/>
            <person name="Masouleh A.K."/>
            <person name="Furtado A."/>
            <person name="Henry R.J."/>
            <person name="Mitter N."/>
        </authorList>
    </citation>
    <scope>NUCLEOTIDE SEQUENCE [LARGE SCALE GENOMIC DNA]</scope>
    <source>
        <strain evidence="2">cv. Hass</strain>
    </source>
</reference>
<keyword evidence="2" id="KW-1185">Reference proteome</keyword>
<protein>
    <submittedName>
        <fullName evidence="1">Uncharacterized protein</fullName>
    </submittedName>
</protein>
<evidence type="ECO:0000313" key="2">
    <source>
        <dbReference type="Proteomes" id="UP001234297"/>
    </source>
</evidence>
<evidence type="ECO:0000313" key="1">
    <source>
        <dbReference type="EMBL" id="KAJ8644559.1"/>
    </source>
</evidence>
<organism evidence="1 2">
    <name type="scientific">Persea americana</name>
    <name type="common">Avocado</name>
    <dbReference type="NCBI Taxonomy" id="3435"/>
    <lineage>
        <taxon>Eukaryota</taxon>
        <taxon>Viridiplantae</taxon>
        <taxon>Streptophyta</taxon>
        <taxon>Embryophyta</taxon>
        <taxon>Tracheophyta</taxon>
        <taxon>Spermatophyta</taxon>
        <taxon>Magnoliopsida</taxon>
        <taxon>Magnoliidae</taxon>
        <taxon>Laurales</taxon>
        <taxon>Lauraceae</taxon>
        <taxon>Persea</taxon>
    </lineage>
</organism>
<proteinExistence type="predicted"/>
<gene>
    <name evidence="1" type="ORF">MRB53_006307</name>
</gene>
<name>A0ACC2MFS4_PERAE</name>
<accession>A0ACC2MFS4</accession>
<comment type="caution">
    <text evidence="1">The sequence shown here is derived from an EMBL/GenBank/DDBJ whole genome shotgun (WGS) entry which is preliminary data.</text>
</comment>
<dbReference type="Proteomes" id="UP001234297">
    <property type="component" value="Chromosome 2"/>
</dbReference>
<sequence length="71" mass="7915">MPFTRGTKNSNREGGLVQRMKNSNSSHTWPQGDVDNAAQALRYRSQIVLPVNMKSLPASLIYLGRLLWTAA</sequence>
<dbReference type="EMBL" id="CM056810">
    <property type="protein sequence ID" value="KAJ8644559.1"/>
    <property type="molecule type" value="Genomic_DNA"/>
</dbReference>